<comment type="caution">
    <text evidence="2">The sequence shown here is derived from an EMBL/GenBank/DDBJ whole genome shotgun (WGS) entry which is preliminary data.</text>
</comment>
<evidence type="ECO:0000313" key="3">
    <source>
        <dbReference type="Proteomes" id="UP000824998"/>
    </source>
</evidence>
<evidence type="ECO:0000256" key="1">
    <source>
        <dbReference type="SAM" id="MobiDB-lite"/>
    </source>
</evidence>
<proteinExistence type="predicted"/>
<protein>
    <submittedName>
        <fullName evidence="2">Uncharacterized protein</fullName>
    </submittedName>
</protein>
<organism evidence="2 3">
    <name type="scientific">Amylocarpus encephaloides</name>
    <dbReference type="NCBI Taxonomy" id="45428"/>
    <lineage>
        <taxon>Eukaryota</taxon>
        <taxon>Fungi</taxon>
        <taxon>Dikarya</taxon>
        <taxon>Ascomycota</taxon>
        <taxon>Pezizomycotina</taxon>
        <taxon>Leotiomycetes</taxon>
        <taxon>Helotiales</taxon>
        <taxon>Helotiales incertae sedis</taxon>
        <taxon>Amylocarpus</taxon>
    </lineage>
</organism>
<evidence type="ECO:0000313" key="2">
    <source>
        <dbReference type="EMBL" id="KAG9238293.1"/>
    </source>
</evidence>
<dbReference type="EMBL" id="MU251372">
    <property type="protein sequence ID" value="KAG9238293.1"/>
    <property type="molecule type" value="Genomic_DNA"/>
</dbReference>
<gene>
    <name evidence="2" type="ORF">BJ875DRAFT_63881</name>
</gene>
<feature type="region of interest" description="Disordered" evidence="1">
    <location>
        <begin position="148"/>
        <end position="172"/>
    </location>
</feature>
<accession>A0A9P7YSJ5</accession>
<name>A0A9P7YSJ5_9HELO</name>
<dbReference type="Proteomes" id="UP000824998">
    <property type="component" value="Unassembled WGS sequence"/>
</dbReference>
<reference evidence="2" key="1">
    <citation type="journal article" date="2021" name="IMA Fungus">
        <title>Genomic characterization of three marine fungi, including Emericellopsis atlantica sp. nov. with signatures of a generalist lifestyle and marine biomass degradation.</title>
        <authorList>
            <person name="Hagestad O.C."/>
            <person name="Hou L."/>
            <person name="Andersen J.H."/>
            <person name="Hansen E.H."/>
            <person name="Altermark B."/>
            <person name="Li C."/>
            <person name="Kuhnert E."/>
            <person name="Cox R.J."/>
            <person name="Crous P.W."/>
            <person name="Spatafora J.W."/>
            <person name="Lail K."/>
            <person name="Amirebrahimi M."/>
            <person name="Lipzen A."/>
            <person name="Pangilinan J."/>
            <person name="Andreopoulos W."/>
            <person name="Hayes R.D."/>
            <person name="Ng V."/>
            <person name="Grigoriev I.V."/>
            <person name="Jackson S.A."/>
            <person name="Sutton T.D.S."/>
            <person name="Dobson A.D.W."/>
            <person name="Rama T."/>
        </authorList>
    </citation>
    <scope>NUCLEOTIDE SEQUENCE</scope>
    <source>
        <strain evidence="2">TRa018bII</strain>
    </source>
</reference>
<keyword evidence="3" id="KW-1185">Reference proteome</keyword>
<feature type="region of interest" description="Disordered" evidence="1">
    <location>
        <begin position="74"/>
        <end position="93"/>
    </location>
</feature>
<dbReference type="OrthoDB" id="5377226at2759"/>
<sequence length="210" mass="23748">MPSIAQVPESAPLEGGRKRKREDVDLSTKTFSNSHIPRRTSLPDHPHILNYDILQMQKRTIKPMSKYTKRQRVVEPPHHLAPPKHHDTPTPKRQDLSPCYICHRKPTAKKELENYASCEGCGQRTCYICIRECLGSAVAVRIDTEMGEPFNGESQHEPRVEENGSEGEKTWDKDRAAGHRGMVCSRCCVERGTEGEVWCLGCMKVEIGGE</sequence>
<feature type="region of interest" description="Disordered" evidence="1">
    <location>
        <begin position="1"/>
        <end position="43"/>
    </location>
</feature>
<dbReference type="AlphaFoldDB" id="A0A9P7YSJ5"/>
<feature type="compositionally biased region" description="Basic and acidic residues" evidence="1">
    <location>
        <begin position="154"/>
        <end position="172"/>
    </location>
</feature>